<dbReference type="Proteomes" id="UP000186110">
    <property type="component" value="Chromosome"/>
</dbReference>
<protein>
    <submittedName>
        <fullName evidence="2">Uncharacterized protein</fullName>
    </submittedName>
</protein>
<accession>A0A1P8K9V4</accession>
<keyword evidence="1" id="KW-0472">Membrane</keyword>
<name>A0A1P8K9V4_9BURK</name>
<dbReference type="EMBL" id="CP019239">
    <property type="protein sequence ID" value="APW42787.1"/>
    <property type="molecule type" value="Genomic_DNA"/>
</dbReference>
<dbReference type="STRING" id="1484693.RS694_09760"/>
<dbReference type="eggNOG" id="ENOG502ZPD8">
    <property type="taxonomic scope" value="Bacteria"/>
</dbReference>
<keyword evidence="1" id="KW-1133">Transmembrane helix</keyword>
<gene>
    <name evidence="2" type="ORF">RS694_09760</name>
</gene>
<keyword evidence="1" id="KW-0812">Transmembrane</keyword>
<dbReference type="AlphaFoldDB" id="A0A1P8K9V4"/>
<feature type="transmembrane region" description="Helical" evidence="1">
    <location>
        <begin position="16"/>
        <end position="35"/>
    </location>
</feature>
<dbReference type="KEGG" id="rsb:RS694_09760"/>
<keyword evidence="3" id="KW-1185">Reference proteome</keyword>
<evidence type="ECO:0000256" key="1">
    <source>
        <dbReference type="SAM" id="Phobius"/>
    </source>
</evidence>
<organism evidence="2 3">
    <name type="scientific">Rhodoferax saidenbachensis</name>
    <dbReference type="NCBI Taxonomy" id="1484693"/>
    <lineage>
        <taxon>Bacteria</taxon>
        <taxon>Pseudomonadati</taxon>
        <taxon>Pseudomonadota</taxon>
        <taxon>Betaproteobacteria</taxon>
        <taxon>Burkholderiales</taxon>
        <taxon>Comamonadaceae</taxon>
        <taxon>Rhodoferax</taxon>
    </lineage>
</organism>
<proteinExistence type="predicted"/>
<evidence type="ECO:0000313" key="3">
    <source>
        <dbReference type="Proteomes" id="UP000186110"/>
    </source>
</evidence>
<evidence type="ECO:0000313" key="2">
    <source>
        <dbReference type="EMBL" id="APW42787.1"/>
    </source>
</evidence>
<sequence length="70" mass="7633">MGGVKLSRLLQPRKPAFWLMVALNLLSAVLGWVVNTYQLNVLGSLLVAGFAIGNALLGMWLAWLLVNARI</sequence>
<feature type="transmembrane region" description="Helical" evidence="1">
    <location>
        <begin position="41"/>
        <end position="66"/>
    </location>
</feature>
<reference evidence="2 3" key="1">
    <citation type="submission" date="2017-01" db="EMBL/GenBank/DDBJ databases">
        <authorList>
            <person name="Mah S.A."/>
            <person name="Swanson W.J."/>
            <person name="Moy G.W."/>
            <person name="Vacquier V.D."/>
        </authorList>
    </citation>
    <scope>NUCLEOTIDE SEQUENCE [LARGE SCALE GENOMIC DNA]</scope>
    <source>
        <strain evidence="2 3">DSM 22694</strain>
    </source>
</reference>